<feature type="compositionally biased region" description="Gly residues" evidence="1">
    <location>
        <begin position="212"/>
        <end position="223"/>
    </location>
</feature>
<keyword evidence="3" id="KW-1185">Reference proteome</keyword>
<proteinExistence type="predicted"/>
<dbReference type="EMBL" id="GL377565">
    <property type="protein sequence ID" value="EFJ38821.1"/>
    <property type="molecule type" value="Genomic_DNA"/>
</dbReference>
<dbReference type="HOGENOM" id="CLU_629141_0_0_1"/>
<feature type="region of interest" description="Disordered" evidence="1">
    <location>
        <begin position="349"/>
        <end position="373"/>
    </location>
</feature>
<dbReference type="AlphaFoldDB" id="D8QNV9"/>
<organism evidence="3">
    <name type="scientific">Selaginella moellendorffii</name>
    <name type="common">Spikemoss</name>
    <dbReference type="NCBI Taxonomy" id="88036"/>
    <lineage>
        <taxon>Eukaryota</taxon>
        <taxon>Viridiplantae</taxon>
        <taxon>Streptophyta</taxon>
        <taxon>Embryophyta</taxon>
        <taxon>Tracheophyta</taxon>
        <taxon>Lycopodiopsida</taxon>
        <taxon>Selaginellales</taxon>
        <taxon>Selaginellaceae</taxon>
        <taxon>Selaginella</taxon>
    </lineage>
</organism>
<feature type="region of interest" description="Disordered" evidence="1">
    <location>
        <begin position="412"/>
        <end position="436"/>
    </location>
</feature>
<dbReference type="Proteomes" id="UP000001514">
    <property type="component" value="Unassembled WGS sequence"/>
</dbReference>
<dbReference type="KEGG" id="smo:SELMODRAFT_437686"/>
<reference evidence="2 3" key="1">
    <citation type="journal article" date="2011" name="Science">
        <title>The Selaginella genome identifies genetic changes associated with the evolution of vascular plants.</title>
        <authorList>
            <person name="Banks J.A."/>
            <person name="Nishiyama T."/>
            <person name="Hasebe M."/>
            <person name="Bowman J.L."/>
            <person name="Gribskov M."/>
            <person name="dePamphilis C."/>
            <person name="Albert V.A."/>
            <person name="Aono N."/>
            <person name="Aoyama T."/>
            <person name="Ambrose B.A."/>
            <person name="Ashton N.W."/>
            <person name="Axtell M.J."/>
            <person name="Barker E."/>
            <person name="Barker M.S."/>
            <person name="Bennetzen J.L."/>
            <person name="Bonawitz N.D."/>
            <person name="Chapple C."/>
            <person name="Cheng C."/>
            <person name="Correa L.G."/>
            <person name="Dacre M."/>
            <person name="DeBarry J."/>
            <person name="Dreyer I."/>
            <person name="Elias M."/>
            <person name="Engstrom E.M."/>
            <person name="Estelle M."/>
            <person name="Feng L."/>
            <person name="Finet C."/>
            <person name="Floyd S.K."/>
            <person name="Frommer W.B."/>
            <person name="Fujita T."/>
            <person name="Gramzow L."/>
            <person name="Gutensohn M."/>
            <person name="Harholt J."/>
            <person name="Hattori M."/>
            <person name="Heyl A."/>
            <person name="Hirai T."/>
            <person name="Hiwatashi Y."/>
            <person name="Ishikawa M."/>
            <person name="Iwata M."/>
            <person name="Karol K.G."/>
            <person name="Koehler B."/>
            <person name="Kolukisaoglu U."/>
            <person name="Kubo M."/>
            <person name="Kurata T."/>
            <person name="Lalonde S."/>
            <person name="Li K."/>
            <person name="Li Y."/>
            <person name="Litt A."/>
            <person name="Lyons E."/>
            <person name="Manning G."/>
            <person name="Maruyama T."/>
            <person name="Michael T.P."/>
            <person name="Mikami K."/>
            <person name="Miyazaki S."/>
            <person name="Morinaga S."/>
            <person name="Murata T."/>
            <person name="Mueller-Roeber B."/>
            <person name="Nelson D.R."/>
            <person name="Obara M."/>
            <person name="Oguri Y."/>
            <person name="Olmstead R.G."/>
            <person name="Onodera N."/>
            <person name="Petersen B.L."/>
            <person name="Pils B."/>
            <person name="Prigge M."/>
            <person name="Rensing S.A."/>
            <person name="Riano-Pachon D.M."/>
            <person name="Roberts A.W."/>
            <person name="Sato Y."/>
            <person name="Scheller H.V."/>
            <person name="Schulz B."/>
            <person name="Schulz C."/>
            <person name="Shakirov E.V."/>
            <person name="Shibagaki N."/>
            <person name="Shinohara N."/>
            <person name="Shippen D.E."/>
            <person name="Soerensen I."/>
            <person name="Sotooka R."/>
            <person name="Sugimoto N."/>
            <person name="Sugita M."/>
            <person name="Sumikawa N."/>
            <person name="Tanurdzic M."/>
            <person name="Theissen G."/>
            <person name="Ulvskov P."/>
            <person name="Wakazuki S."/>
            <person name="Weng J.K."/>
            <person name="Willats W.W."/>
            <person name="Wipf D."/>
            <person name="Wolf P.G."/>
            <person name="Yang L."/>
            <person name="Zimmer A.D."/>
            <person name="Zhu Q."/>
            <person name="Mitros T."/>
            <person name="Hellsten U."/>
            <person name="Loque D."/>
            <person name="Otillar R."/>
            <person name="Salamov A."/>
            <person name="Schmutz J."/>
            <person name="Shapiro H."/>
            <person name="Lindquist E."/>
            <person name="Lucas S."/>
            <person name="Rokhsar D."/>
            <person name="Grigoriev I.V."/>
        </authorList>
    </citation>
    <scope>NUCLEOTIDE SEQUENCE [LARGE SCALE GENOMIC DNA]</scope>
</reference>
<feature type="region of interest" description="Disordered" evidence="1">
    <location>
        <begin position="95"/>
        <end position="223"/>
    </location>
</feature>
<dbReference type="InParanoid" id="D8QNV9"/>
<name>D8QNV9_SELML</name>
<sequence length="436" mass="47226">MRKCGAVLSSGYYNPPSSPVLDLANTGVRKADLLERERDRKKVFIQLSPEELNVAFGDEIVSKKGRRCSDYTPRSKGQLGNQHSLTDVWKYPRKEVASSSHSRPASELSKGRASSRNEMDRPGEVSVHVGSPSRVGRDQPRAPGGPVSIRLSPSPQRSPVRSPQQRSPVNTRPSSARRVDGEPGMQVDLTEGVQIRVSSPRKSSATSLSRTGSGGGGGNGGGITATASGGALISSQHFHLENNPAQSVTVRTMKDVNVRTQALKDGVQFRLDGRPGVQLSVKMGEPTKNGTGLRNSIKIEAQTPMDDDGFGGGMYGRGGKGGRWDDSLLKISRNLRSLHSQIALVSASNRVASHTRKDDPALQRAPKEHSKVTKRERAHFFKWTDTALRDIESTGSFFPRFSKALTPSRPIGRQRKFTAPAPSCPGPCHREGLSRD</sequence>
<evidence type="ECO:0000313" key="3">
    <source>
        <dbReference type="Proteomes" id="UP000001514"/>
    </source>
</evidence>
<gene>
    <name evidence="2" type="ORF">SELMODRAFT_437686</name>
</gene>
<feature type="compositionally biased region" description="Low complexity" evidence="1">
    <location>
        <begin position="152"/>
        <end position="169"/>
    </location>
</feature>
<accession>D8QNV9</accession>
<evidence type="ECO:0000313" key="2">
    <source>
        <dbReference type="EMBL" id="EFJ38821.1"/>
    </source>
</evidence>
<feature type="compositionally biased region" description="Basic and acidic residues" evidence="1">
    <location>
        <begin position="355"/>
        <end position="373"/>
    </location>
</feature>
<protein>
    <submittedName>
        <fullName evidence="2">Uncharacterized protein</fullName>
    </submittedName>
</protein>
<feature type="region of interest" description="Disordered" evidence="1">
    <location>
        <begin position="67"/>
        <end position="86"/>
    </location>
</feature>
<evidence type="ECO:0000256" key="1">
    <source>
        <dbReference type="SAM" id="MobiDB-lite"/>
    </source>
</evidence>
<dbReference type="Gramene" id="EFJ38821">
    <property type="protein sequence ID" value="EFJ38821"/>
    <property type="gene ID" value="SELMODRAFT_437686"/>
</dbReference>